<dbReference type="Pfam" id="PF00561">
    <property type="entry name" value="Abhydrolase_1"/>
    <property type="match status" value="1"/>
</dbReference>
<dbReference type="PANTHER" id="PTHR43433">
    <property type="entry name" value="HYDROLASE, ALPHA/BETA FOLD FAMILY PROTEIN"/>
    <property type="match status" value="1"/>
</dbReference>
<dbReference type="AlphaFoldDB" id="A0A9X1YCC8"/>
<proteinExistence type="predicted"/>
<dbReference type="InterPro" id="IPR050471">
    <property type="entry name" value="AB_hydrolase"/>
</dbReference>
<dbReference type="PANTHER" id="PTHR43433:SF5">
    <property type="entry name" value="AB HYDROLASE-1 DOMAIN-CONTAINING PROTEIN"/>
    <property type="match status" value="1"/>
</dbReference>
<evidence type="ECO:0000313" key="3">
    <source>
        <dbReference type="Proteomes" id="UP001139516"/>
    </source>
</evidence>
<evidence type="ECO:0000259" key="1">
    <source>
        <dbReference type="Pfam" id="PF00561"/>
    </source>
</evidence>
<dbReference type="GO" id="GO:0016787">
    <property type="term" value="F:hydrolase activity"/>
    <property type="evidence" value="ECO:0007669"/>
    <property type="project" value="UniProtKB-KW"/>
</dbReference>
<feature type="domain" description="AB hydrolase-1" evidence="1">
    <location>
        <begin position="37"/>
        <end position="273"/>
    </location>
</feature>
<sequence length="288" mass="31049">MRRGCRTKRGGAVEAPIRHIEVGEHRLAYRRIGAGRPLLLCNRFRGTMACWDPAFIDALAATGIEVILFDYGGLGLSTGERRYNPIALAEEVRALLLALDLRRAAVGGWSLGGMVAQVAVATFPALLSHAVLIGTVPPGPNARLPSQRYYDLATLPEPDLETETALYFVPTSAPSRTAARRSAERIGRWPASGDPVPAEWAAAQLGDGPRQPLFPADFVLAALRTTALPILHLGGDHDIGFPIENWYALSGQLPSLHLLTFPSAGNAPHHQHPEAAALHVAAILRRER</sequence>
<dbReference type="Proteomes" id="UP001139516">
    <property type="component" value="Unassembled WGS sequence"/>
</dbReference>
<comment type="caution">
    <text evidence="2">The sequence shown here is derived from an EMBL/GenBank/DDBJ whole genome shotgun (WGS) entry which is preliminary data.</text>
</comment>
<dbReference type="EMBL" id="JALPRX010000132">
    <property type="protein sequence ID" value="MCK8787551.1"/>
    <property type="molecule type" value="Genomic_DNA"/>
</dbReference>
<keyword evidence="2" id="KW-0378">Hydrolase</keyword>
<organism evidence="2 3">
    <name type="scientific">Roseomonas acroporae</name>
    <dbReference type="NCBI Taxonomy" id="2937791"/>
    <lineage>
        <taxon>Bacteria</taxon>
        <taxon>Pseudomonadati</taxon>
        <taxon>Pseudomonadota</taxon>
        <taxon>Alphaproteobacteria</taxon>
        <taxon>Acetobacterales</taxon>
        <taxon>Roseomonadaceae</taxon>
        <taxon>Roseomonas</taxon>
    </lineage>
</organism>
<name>A0A9X1YCC8_9PROT</name>
<accession>A0A9X1YCC8</accession>
<protein>
    <submittedName>
        <fullName evidence="2">Alpha/beta hydrolase</fullName>
    </submittedName>
</protein>
<keyword evidence="3" id="KW-1185">Reference proteome</keyword>
<dbReference type="InterPro" id="IPR029058">
    <property type="entry name" value="AB_hydrolase_fold"/>
</dbReference>
<dbReference type="RefSeq" id="WP_248669601.1">
    <property type="nucleotide sequence ID" value="NZ_JALPRX010000132.1"/>
</dbReference>
<dbReference type="SUPFAM" id="SSF53474">
    <property type="entry name" value="alpha/beta-Hydrolases"/>
    <property type="match status" value="1"/>
</dbReference>
<dbReference type="Gene3D" id="3.40.50.1820">
    <property type="entry name" value="alpha/beta hydrolase"/>
    <property type="match status" value="1"/>
</dbReference>
<gene>
    <name evidence="2" type="ORF">M0638_24585</name>
</gene>
<reference evidence="2" key="1">
    <citation type="submission" date="2022-04" db="EMBL/GenBank/DDBJ databases">
        <title>Roseomonas acroporae sp. nov., isolated from coral Acropora digitifera.</title>
        <authorList>
            <person name="Sun H."/>
        </authorList>
    </citation>
    <scope>NUCLEOTIDE SEQUENCE</scope>
    <source>
        <strain evidence="2">NAR14</strain>
    </source>
</reference>
<dbReference type="InterPro" id="IPR000073">
    <property type="entry name" value="AB_hydrolase_1"/>
</dbReference>
<evidence type="ECO:0000313" key="2">
    <source>
        <dbReference type="EMBL" id="MCK8787551.1"/>
    </source>
</evidence>